<gene>
    <name evidence="1" type="ORF">MNBD_GAMMA10-237</name>
</gene>
<accession>A0A3B0XK52</accession>
<protein>
    <submittedName>
        <fullName evidence="1">Uncharacterized protein</fullName>
    </submittedName>
</protein>
<dbReference type="AlphaFoldDB" id="A0A3B0XK52"/>
<evidence type="ECO:0000313" key="1">
    <source>
        <dbReference type="EMBL" id="VAW65090.1"/>
    </source>
</evidence>
<reference evidence="1" key="1">
    <citation type="submission" date="2018-06" db="EMBL/GenBank/DDBJ databases">
        <authorList>
            <person name="Zhirakovskaya E."/>
        </authorList>
    </citation>
    <scope>NUCLEOTIDE SEQUENCE</scope>
</reference>
<organism evidence="1">
    <name type="scientific">hydrothermal vent metagenome</name>
    <dbReference type="NCBI Taxonomy" id="652676"/>
    <lineage>
        <taxon>unclassified sequences</taxon>
        <taxon>metagenomes</taxon>
        <taxon>ecological metagenomes</taxon>
    </lineage>
</organism>
<name>A0A3B0XK52_9ZZZZ</name>
<sequence length="63" mass="7269">MRFQFNFQRLSVRLQAALQYKESTLKVITIFNNLLLKGYFEDTLPILQAVIAVTPHSDASLRV</sequence>
<dbReference type="EMBL" id="UOFJ01000165">
    <property type="protein sequence ID" value="VAW65090.1"/>
    <property type="molecule type" value="Genomic_DNA"/>
</dbReference>
<proteinExistence type="predicted"/>